<evidence type="ECO:0000313" key="5">
    <source>
        <dbReference type="EMBL" id="MBB3066421.1"/>
    </source>
</evidence>
<dbReference type="SMART" id="SM00382">
    <property type="entry name" value="AAA"/>
    <property type="match status" value="1"/>
</dbReference>
<dbReference type="InterPro" id="IPR050763">
    <property type="entry name" value="ABC_transporter_ATP-binding"/>
</dbReference>
<dbReference type="SUPFAM" id="SSF52540">
    <property type="entry name" value="P-loop containing nucleoside triphosphate hydrolases"/>
    <property type="match status" value="1"/>
</dbReference>
<comment type="caution">
    <text evidence="5">The sequence shown here is derived from an EMBL/GenBank/DDBJ whole genome shotgun (WGS) entry which is preliminary data.</text>
</comment>
<dbReference type="RefSeq" id="WP_246377840.1">
    <property type="nucleotide sequence ID" value="NZ_JACHXA010000008.1"/>
</dbReference>
<evidence type="ECO:0000259" key="4">
    <source>
        <dbReference type="PROSITE" id="PS50893"/>
    </source>
</evidence>
<evidence type="ECO:0000256" key="2">
    <source>
        <dbReference type="ARBA" id="ARBA00022741"/>
    </source>
</evidence>
<evidence type="ECO:0000256" key="3">
    <source>
        <dbReference type="ARBA" id="ARBA00022840"/>
    </source>
</evidence>
<keyword evidence="2" id="KW-0547">Nucleotide-binding</keyword>
<keyword evidence="6" id="KW-1185">Reference proteome</keyword>
<dbReference type="PROSITE" id="PS00211">
    <property type="entry name" value="ABC_TRANSPORTER_1"/>
    <property type="match status" value="1"/>
</dbReference>
<proteinExistence type="predicted"/>
<reference evidence="5 6" key="1">
    <citation type="submission" date="2020-08" db="EMBL/GenBank/DDBJ databases">
        <title>Genomic Encyclopedia of Type Strains, Phase III (KMG-III): the genomes of soil and plant-associated and newly described type strains.</title>
        <authorList>
            <person name="Whitman W."/>
        </authorList>
    </citation>
    <scope>NUCLEOTIDE SEQUENCE [LARGE SCALE GENOMIC DNA]</scope>
    <source>
        <strain evidence="5 6">CECT 8803</strain>
    </source>
</reference>
<keyword evidence="1" id="KW-0813">Transport</keyword>
<protein>
    <submittedName>
        <fullName evidence="5">ABC-2 type transport system ATP-binding protein</fullName>
    </submittedName>
</protein>
<dbReference type="PROSITE" id="PS50893">
    <property type="entry name" value="ABC_TRANSPORTER_2"/>
    <property type="match status" value="1"/>
</dbReference>
<dbReference type="EMBL" id="JACHXA010000008">
    <property type="protein sequence ID" value="MBB3066421.1"/>
    <property type="molecule type" value="Genomic_DNA"/>
</dbReference>
<sequence length="329" mass="35629">MTSAVGAADKNPHLPDFAVEAVGLDKTYAAAGKQGAKHALKTVDLTIPRGSLFGLLGPNGAGKSTFINILAGLVNKSGGTARIWDCDIDRQTRQARAAIGVVPQELNIDPFFTPFELLELQAGLYGVPPRERRTLEILAMLGLSDKAKAYARTLSGGMRRRLMVAKAMVHNPPVLVLDEPTAGVDIELRQQLWAQVKELNRRGVTILLTTHYLEEAEELCDRIAIINHGEVIACDTTQALLRKLDNKTLTITFAESFEAVPKPFAEFSVEKVGEHALRFQYRASESPLPRILSAAGSAGLTPVDVTTEETDLEDIFLQLTRGAHAGAQG</sequence>
<dbReference type="Pfam" id="PF00005">
    <property type="entry name" value="ABC_tran"/>
    <property type="match status" value="1"/>
</dbReference>
<gene>
    <name evidence="5" type="ORF">FHR98_002727</name>
</gene>
<feature type="domain" description="ABC transporter" evidence="4">
    <location>
        <begin position="19"/>
        <end position="253"/>
    </location>
</feature>
<dbReference type="PANTHER" id="PTHR42711:SF15">
    <property type="entry name" value="ABC-TYPE MULTIDRUG TRANSPORT SYSTEM, ATPASE COMPONENT"/>
    <property type="match status" value="1"/>
</dbReference>
<evidence type="ECO:0000313" key="6">
    <source>
        <dbReference type="Proteomes" id="UP000581135"/>
    </source>
</evidence>
<dbReference type="InterPro" id="IPR003593">
    <property type="entry name" value="AAA+_ATPase"/>
</dbReference>
<accession>A0A839SUG4</accession>
<dbReference type="GO" id="GO:0005524">
    <property type="term" value="F:ATP binding"/>
    <property type="evidence" value="ECO:0007669"/>
    <property type="project" value="UniProtKB-KW"/>
</dbReference>
<name>A0A839SUG4_9PROT</name>
<dbReference type="Proteomes" id="UP000581135">
    <property type="component" value="Unassembled WGS sequence"/>
</dbReference>
<dbReference type="Gene3D" id="3.40.50.300">
    <property type="entry name" value="P-loop containing nucleotide triphosphate hydrolases"/>
    <property type="match status" value="1"/>
</dbReference>
<dbReference type="InterPro" id="IPR017871">
    <property type="entry name" value="ABC_transporter-like_CS"/>
</dbReference>
<keyword evidence="3 5" id="KW-0067">ATP-binding</keyword>
<dbReference type="InterPro" id="IPR027417">
    <property type="entry name" value="P-loop_NTPase"/>
</dbReference>
<dbReference type="AlphaFoldDB" id="A0A839SUG4"/>
<dbReference type="PANTHER" id="PTHR42711">
    <property type="entry name" value="ABC TRANSPORTER ATP-BINDING PROTEIN"/>
    <property type="match status" value="1"/>
</dbReference>
<dbReference type="InterPro" id="IPR003439">
    <property type="entry name" value="ABC_transporter-like_ATP-bd"/>
</dbReference>
<dbReference type="GO" id="GO:0016887">
    <property type="term" value="F:ATP hydrolysis activity"/>
    <property type="evidence" value="ECO:0007669"/>
    <property type="project" value="InterPro"/>
</dbReference>
<evidence type="ECO:0000256" key="1">
    <source>
        <dbReference type="ARBA" id="ARBA00022448"/>
    </source>
</evidence>
<organism evidence="5 6">
    <name type="scientific">Limibacillus halophilus</name>
    <dbReference type="NCBI Taxonomy" id="1579333"/>
    <lineage>
        <taxon>Bacteria</taxon>
        <taxon>Pseudomonadati</taxon>
        <taxon>Pseudomonadota</taxon>
        <taxon>Alphaproteobacteria</taxon>
        <taxon>Rhodospirillales</taxon>
        <taxon>Rhodovibrionaceae</taxon>
        <taxon>Limibacillus</taxon>
    </lineage>
</organism>